<evidence type="ECO:0000313" key="5">
    <source>
        <dbReference type="EMBL" id="SCC78687.1"/>
    </source>
</evidence>
<evidence type="ECO:0000313" key="7">
    <source>
        <dbReference type="Proteomes" id="UP000182800"/>
    </source>
</evidence>
<comment type="caution">
    <text evidence="4">The sequence shown here is derived from an EMBL/GenBank/DDBJ whole genome shotgun (WGS) entry which is preliminary data.</text>
</comment>
<dbReference type="EMBL" id="FMBM01000001">
    <property type="protein sequence ID" value="SCC78687.1"/>
    <property type="molecule type" value="Genomic_DNA"/>
</dbReference>
<dbReference type="OrthoDB" id="9255578at2"/>
<keyword evidence="1" id="KW-0472">Membrane</keyword>
<dbReference type="Pfam" id="PF10708">
    <property type="entry name" value="DUF2510"/>
    <property type="match status" value="1"/>
</dbReference>
<dbReference type="RefSeq" id="WP_074443429.1">
    <property type="nucleotide sequence ID" value="NZ_FMBM01000001.1"/>
</dbReference>
<feature type="transmembrane region" description="Helical" evidence="1">
    <location>
        <begin position="169"/>
        <end position="196"/>
    </location>
</feature>
<keyword evidence="1" id="KW-0812">Transmembrane</keyword>
<organism evidence="4 6">
    <name type="scientific">Saliniramus fredricksonii</name>
    <dbReference type="NCBI Taxonomy" id="1653334"/>
    <lineage>
        <taxon>Bacteria</taxon>
        <taxon>Pseudomonadati</taxon>
        <taxon>Pseudomonadota</taxon>
        <taxon>Alphaproteobacteria</taxon>
        <taxon>Hyphomicrobiales</taxon>
        <taxon>Salinarimonadaceae</taxon>
        <taxon>Saliniramus</taxon>
    </lineage>
</organism>
<keyword evidence="1" id="KW-1133">Transmembrane helix</keyword>
<gene>
    <name evidence="5" type="ORF">GA0071312_0434</name>
    <name evidence="4" type="ORF">HLUCCO17_02790</name>
</gene>
<dbReference type="AlphaFoldDB" id="A0A0P7YD43"/>
<feature type="domain" description="DUF2510" evidence="2">
    <location>
        <begin position="271"/>
        <end position="298"/>
    </location>
</feature>
<evidence type="ECO:0000313" key="4">
    <source>
        <dbReference type="EMBL" id="KPQ12103.1"/>
    </source>
</evidence>
<dbReference type="Pfam" id="PF12158">
    <property type="entry name" value="DUF3592"/>
    <property type="match status" value="1"/>
</dbReference>
<dbReference type="InterPro" id="IPR021994">
    <property type="entry name" value="DUF3592"/>
</dbReference>
<sequence length="299" mass="31859">MFQRIQHFFNTLSTNWSEDPGARGAAKMTAGGVLVAEGVFGVVRGRTGRNGRRQRGGLLGGILGIVFGIIFINVAGFVEGPGIDDPVEITGEVVAVERAGTSGENDTPMYRTRIAYTVDGESYEFSPRGRSSWRPNVGADVDVAYSRSDPAHAKRIGGIEEWAPQIFGWAGWFVVVTSAFSLLVSIALIIFGIWLFQQGRADRRLSGEDRSFFGDLFAIAKDVRAGNMDIAETAAGMAGAAQGSGQPAAAAPAQPEAGAASATAATAAAPAGWMLDPADESMLRWWDGQQFTDQRRPRD</sequence>
<evidence type="ECO:0000259" key="2">
    <source>
        <dbReference type="Pfam" id="PF10708"/>
    </source>
</evidence>
<protein>
    <submittedName>
        <fullName evidence="4">Uncharacterized protein</fullName>
    </submittedName>
</protein>
<evidence type="ECO:0000313" key="6">
    <source>
        <dbReference type="Proteomes" id="UP000050497"/>
    </source>
</evidence>
<accession>A0A0P7YD43</accession>
<proteinExistence type="predicted"/>
<dbReference type="Proteomes" id="UP000050497">
    <property type="component" value="Unassembled WGS sequence"/>
</dbReference>
<feature type="domain" description="DUF3592" evidence="3">
    <location>
        <begin position="90"/>
        <end position="154"/>
    </location>
</feature>
<feature type="transmembrane region" description="Helical" evidence="1">
    <location>
        <begin position="56"/>
        <end position="78"/>
    </location>
</feature>
<dbReference type="InterPro" id="IPR018929">
    <property type="entry name" value="DUF2510"/>
</dbReference>
<reference evidence="5 7" key="2">
    <citation type="submission" date="2016-08" db="EMBL/GenBank/DDBJ databases">
        <authorList>
            <person name="Varghese N."/>
            <person name="Submissions Spin"/>
        </authorList>
    </citation>
    <scope>NUCLEOTIDE SEQUENCE [LARGE SCALE GENOMIC DNA]</scope>
    <source>
        <strain evidence="5 7">HL-109</strain>
    </source>
</reference>
<name>A0A0P7YD43_9HYPH</name>
<reference evidence="4 6" key="1">
    <citation type="submission" date="2015-09" db="EMBL/GenBank/DDBJ databases">
        <title>Identification and resolution of microdiversity through metagenomic sequencing of parallel consortia.</title>
        <authorList>
            <person name="Nelson W.C."/>
            <person name="Romine M.F."/>
            <person name="Lindemann S.R."/>
        </authorList>
    </citation>
    <scope>NUCLEOTIDE SEQUENCE [LARGE SCALE GENOMIC DNA]</scope>
    <source>
        <strain evidence="4">HL-109</strain>
    </source>
</reference>
<dbReference type="EMBL" id="LJSX01000003">
    <property type="protein sequence ID" value="KPQ12103.1"/>
    <property type="molecule type" value="Genomic_DNA"/>
</dbReference>
<evidence type="ECO:0000256" key="1">
    <source>
        <dbReference type="SAM" id="Phobius"/>
    </source>
</evidence>
<keyword evidence="7" id="KW-1185">Reference proteome</keyword>
<dbReference type="Proteomes" id="UP000182800">
    <property type="component" value="Unassembled WGS sequence"/>
</dbReference>
<evidence type="ECO:0000259" key="3">
    <source>
        <dbReference type="Pfam" id="PF12158"/>
    </source>
</evidence>